<evidence type="ECO:0000256" key="7">
    <source>
        <dbReference type="RuleBase" id="RU363021"/>
    </source>
</evidence>
<proteinExistence type="inferred from homology"/>
<comment type="subunit">
    <text evidence="7">Component of the mitochondrial contact site and cristae organizing system (MICOS) complex.</text>
</comment>
<sequence>MKLKTVITNQIATSSILFTAMPVVLAKDEQEPKLVKPRDLSIYTEESKKTNIEKENNWEPTIALGAIKTIRGEITSLNHQWSKIKDRVHTFVLTGVSHSESFLNDLRQEKNSILRTGFVAGSGVVGLLVAARKGKFKKLIYTTTGASAAFYVAYPYESEEATKMIKRYSIVSYHLINNVTKDLTGYELPPLPAPKSEIEVDNSGITKPDLKELLSSLTDYIKKPMEYLKKIVFDEKNGPADKDK</sequence>
<dbReference type="EMBL" id="CABPRJ010000006">
    <property type="protein sequence ID" value="VVC24873.1"/>
    <property type="molecule type" value="Genomic_DNA"/>
</dbReference>
<dbReference type="OrthoDB" id="5973346at2759"/>
<dbReference type="InterPro" id="IPR033182">
    <property type="entry name" value="MIC26/MIC27_animal"/>
</dbReference>
<keyword evidence="4" id="KW-1133">Transmembrane helix</keyword>
<keyword evidence="3" id="KW-0812">Transmembrane</keyword>
<organism evidence="8 9">
    <name type="scientific">Cinara cedri</name>
    <dbReference type="NCBI Taxonomy" id="506608"/>
    <lineage>
        <taxon>Eukaryota</taxon>
        <taxon>Metazoa</taxon>
        <taxon>Ecdysozoa</taxon>
        <taxon>Arthropoda</taxon>
        <taxon>Hexapoda</taxon>
        <taxon>Insecta</taxon>
        <taxon>Pterygota</taxon>
        <taxon>Neoptera</taxon>
        <taxon>Paraneoptera</taxon>
        <taxon>Hemiptera</taxon>
        <taxon>Sternorrhyncha</taxon>
        <taxon>Aphidomorpha</taxon>
        <taxon>Aphidoidea</taxon>
        <taxon>Aphididae</taxon>
        <taxon>Lachninae</taxon>
        <taxon>Cinara</taxon>
    </lineage>
</organism>
<comment type="function">
    <text evidence="7">Component of the MICOS complex, a large protein complex of the mitochondrial inner membrane that plays crucial roles in the maintenance of crista junctions, inner membrane architecture, and formation of contact sites to the outer membrane.</text>
</comment>
<keyword evidence="7" id="KW-0999">Mitochondrion inner membrane</keyword>
<keyword evidence="5 7" id="KW-0496">Mitochondrion</keyword>
<evidence type="ECO:0000256" key="4">
    <source>
        <dbReference type="ARBA" id="ARBA00022989"/>
    </source>
</evidence>
<dbReference type="PANTHER" id="PTHR14564">
    <property type="entry name" value="MICOS COMPLEX SUBUNIT MIC26 / MIC27 FAMILY MEMBER"/>
    <property type="match status" value="1"/>
</dbReference>
<evidence type="ECO:0000256" key="1">
    <source>
        <dbReference type="ARBA" id="ARBA00004325"/>
    </source>
</evidence>
<evidence type="ECO:0000256" key="6">
    <source>
        <dbReference type="ARBA" id="ARBA00023136"/>
    </source>
</evidence>
<keyword evidence="6" id="KW-0472">Membrane</keyword>
<evidence type="ECO:0000313" key="9">
    <source>
        <dbReference type="Proteomes" id="UP000325440"/>
    </source>
</evidence>
<name>A0A5E4M674_9HEMI</name>
<dbReference type="Proteomes" id="UP000325440">
    <property type="component" value="Unassembled WGS sequence"/>
</dbReference>
<reference evidence="8 9" key="1">
    <citation type="submission" date="2019-08" db="EMBL/GenBank/DDBJ databases">
        <authorList>
            <person name="Alioto T."/>
            <person name="Alioto T."/>
            <person name="Gomez Garrido J."/>
        </authorList>
    </citation>
    <scope>NUCLEOTIDE SEQUENCE [LARGE SCALE GENOMIC DNA]</scope>
</reference>
<protein>
    <recommendedName>
        <fullName evidence="7">MICOS complex subunit</fullName>
    </recommendedName>
</protein>
<comment type="similarity">
    <text evidence="2">Belongs to the apolipoprotein O/MICOS complex subunit Mic27 family.</text>
</comment>
<dbReference type="InterPro" id="IPR019166">
    <property type="entry name" value="MIC26/MIC27"/>
</dbReference>
<evidence type="ECO:0000256" key="2">
    <source>
        <dbReference type="ARBA" id="ARBA00010904"/>
    </source>
</evidence>
<comment type="subcellular location">
    <subcellularLocation>
        <location evidence="7">Mitochondrion inner membrane</location>
    </subcellularLocation>
    <subcellularLocation>
        <location evidence="1">Mitochondrion membrane</location>
    </subcellularLocation>
</comment>
<keyword evidence="9" id="KW-1185">Reference proteome</keyword>
<evidence type="ECO:0000256" key="5">
    <source>
        <dbReference type="ARBA" id="ARBA00023128"/>
    </source>
</evidence>
<dbReference type="GO" id="GO:0042407">
    <property type="term" value="P:cristae formation"/>
    <property type="evidence" value="ECO:0007669"/>
    <property type="project" value="InterPro"/>
</dbReference>
<accession>A0A5E4M674</accession>
<dbReference type="GO" id="GO:0061617">
    <property type="term" value="C:MICOS complex"/>
    <property type="evidence" value="ECO:0007669"/>
    <property type="project" value="UniProtKB-UniRule"/>
</dbReference>
<gene>
    <name evidence="8" type="ORF">CINCED_3A020642</name>
</gene>
<dbReference type="AlphaFoldDB" id="A0A5E4M674"/>
<evidence type="ECO:0000256" key="3">
    <source>
        <dbReference type="ARBA" id="ARBA00022692"/>
    </source>
</evidence>
<dbReference type="Pfam" id="PF09769">
    <property type="entry name" value="ApoO"/>
    <property type="match status" value="1"/>
</dbReference>
<evidence type="ECO:0000313" key="8">
    <source>
        <dbReference type="EMBL" id="VVC24873.1"/>
    </source>
</evidence>